<reference evidence="3" key="2">
    <citation type="submission" date="2023-04" db="EMBL/GenBank/DDBJ databases">
        <authorList>
            <person name="Bu L."/>
            <person name="Lu L."/>
            <person name="Laidemitt M.R."/>
            <person name="Zhang S.M."/>
            <person name="Mutuku M."/>
            <person name="Mkoji G."/>
            <person name="Steinauer M."/>
            <person name="Loker E.S."/>
        </authorList>
    </citation>
    <scope>NUCLEOTIDE SEQUENCE</scope>
    <source>
        <strain evidence="3">KasaAsao</strain>
        <tissue evidence="3">Whole Snail</tissue>
    </source>
</reference>
<feature type="compositionally biased region" description="Polar residues" evidence="1">
    <location>
        <begin position="254"/>
        <end position="263"/>
    </location>
</feature>
<dbReference type="GO" id="GO:0005654">
    <property type="term" value="C:nucleoplasm"/>
    <property type="evidence" value="ECO:0007669"/>
    <property type="project" value="TreeGrafter"/>
</dbReference>
<name>A0AAD8F8I7_BIOPF</name>
<dbReference type="GO" id="GO:0045814">
    <property type="term" value="P:negative regulation of gene expression, epigenetic"/>
    <property type="evidence" value="ECO:0007669"/>
    <property type="project" value="InterPro"/>
</dbReference>
<feature type="domain" description="TASOR pseudo-PARP" evidence="2">
    <location>
        <begin position="94"/>
        <end position="235"/>
    </location>
</feature>
<dbReference type="PANTHER" id="PTHR16207:SF11">
    <property type="entry name" value="SET DOMAIN-CONTAINING PROTEIN"/>
    <property type="match status" value="1"/>
</dbReference>
<evidence type="ECO:0000259" key="2">
    <source>
        <dbReference type="Pfam" id="PF12509"/>
    </source>
</evidence>
<keyword evidence="4" id="KW-1185">Reference proteome</keyword>
<organism evidence="3 4">
    <name type="scientific">Biomphalaria pfeifferi</name>
    <name type="common">Bloodfluke planorb</name>
    <name type="synonym">Freshwater snail</name>
    <dbReference type="NCBI Taxonomy" id="112525"/>
    <lineage>
        <taxon>Eukaryota</taxon>
        <taxon>Metazoa</taxon>
        <taxon>Spiralia</taxon>
        <taxon>Lophotrochozoa</taxon>
        <taxon>Mollusca</taxon>
        <taxon>Gastropoda</taxon>
        <taxon>Heterobranchia</taxon>
        <taxon>Euthyneura</taxon>
        <taxon>Panpulmonata</taxon>
        <taxon>Hygrophila</taxon>
        <taxon>Lymnaeoidea</taxon>
        <taxon>Planorbidae</taxon>
        <taxon>Biomphalaria</taxon>
    </lineage>
</organism>
<reference evidence="3" key="1">
    <citation type="journal article" date="2023" name="PLoS Negl. Trop. Dis.">
        <title>A genome sequence for Biomphalaria pfeifferi, the major vector snail for the human-infecting parasite Schistosoma mansoni.</title>
        <authorList>
            <person name="Bu L."/>
            <person name="Lu L."/>
            <person name="Laidemitt M.R."/>
            <person name="Zhang S.M."/>
            <person name="Mutuku M."/>
            <person name="Mkoji G."/>
            <person name="Steinauer M."/>
            <person name="Loker E.S."/>
        </authorList>
    </citation>
    <scope>NUCLEOTIDE SEQUENCE</scope>
    <source>
        <strain evidence="3">KasaAsao</strain>
    </source>
</reference>
<feature type="region of interest" description="Disordered" evidence="1">
    <location>
        <begin position="302"/>
        <end position="321"/>
    </location>
</feature>
<dbReference type="Gene3D" id="3.90.228.10">
    <property type="match status" value="1"/>
</dbReference>
<dbReference type="EMBL" id="JASAOG010000068">
    <property type="protein sequence ID" value="KAK0055607.1"/>
    <property type="molecule type" value="Genomic_DNA"/>
</dbReference>
<dbReference type="Pfam" id="PF12509">
    <property type="entry name" value="DUF3715"/>
    <property type="match status" value="1"/>
</dbReference>
<gene>
    <name evidence="3" type="ORF">Bpfe_014882</name>
</gene>
<evidence type="ECO:0000256" key="1">
    <source>
        <dbReference type="SAM" id="MobiDB-lite"/>
    </source>
</evidence>
<sequence>MDGLNTFKSKPEGGTTKRKLLLKSNVPKLKKIKQDFLTDLTLDSHECHDILAPVRKSFHFPVSSSYYEFTKVQAIFNPVLSAKYMERRREMILAGYSNSQLAEMFAFIPVENLSKVERFCQEGIRCGNQQFSGLGVSHMAVHLCKHADIVYASRPKVGEKILLVVKTIKGKMKTVLCKNVGVQLKPTPNYDCHIAKPNVDQATQLAPHMLLYTTQIFVYEYSDFKIVDHPRQVLPYAVVFYINKEPQPVIPKPITSTPQSHPMSSVVPPLSSTQRSSSSETDEGMSTQLKNIVQQVISGYSRPSDNDTTYAPSSSNNKNTTQKCVKIKEDYGRALITILRTPPMVIKLMK</sequence>
<dbReference type="InterPro" id="IPR046432">
    <property type="entry name" value="TASOR"/>
</dbReference>
<feature type="region of interest" description="Disordered" evidence="1">
    <location>
        <begin position="251"/>
        <end position="287"/>
    </location>
</feature>
<protein>
    <submittedName>
        <fullName evidence="3">Protein TASOR-like isoform X4</fullName>
    </submittedName>
</protein>
<dbReference type="AlphaFoldDB" id="A0AAD8F8I7"/>
<dbReference type="Proteomes" id="UP001233172">
    <property type="component" value="Unassembled WGS sequence"/>
</dbReference>
<dbReference type="PANTHER" id="PTHR16207">
    <property type="entry name" value="SET DOMAIN-CONTAINING PROTEIN"/>
    <property type="match status" value="1"/>
</dbReference>
<proteinExistence type="predicted"/>
<dbReference type="InterPro" id="IPR022188">
    <property type="entry name" value="TASOR_DUF3715"/>
</dbReference>
<evidence type="ECO:0000313" key="4">
    <source>
        <dbReference type="Proteomes" id="UP001233172"/>
    </source>
</evidence>
<evidence type="ECO:0000313" key="3">
    <source>
        <dbReference type="EMBL" id="KAK0055607.1"/>
    </source>
</evidence>
<accession>A0AAD8F8I7</accession>
<comment type="caution">
    <text evidence="3">The sequence shown here is derived from an EMBL/GenBank/DDBJ whole genome shotgun (WGS) entry which is preliminary data.</text>
</comment>